<keyword evidence="3" id="KW-1185">Reference proteome</keyword>
<proteinExistence type="inferred from homology"/>
<dbReference type="GO" id="GO:0005829">
    <property type="term" value="C:cytosol"/>
    <property type="evidence" value="ECO:0007669"/>
    <property type="project" value="TreeGrafter"/>
</dbReference>
<dbReference type="SUPFAM" id="SSF55298">
    <property type="entry name" value="YjgF-like"/>
    <property type="match status" value="1"/>
</dbReference>
<dbReference type="InterPro" id="IPR006175">
    <property type="entry name" value="YjgF/YER057c/UK114"/>
</dbReference>
<evidence type="ECO:0000313" key="3">
    <source>
        <dbReference type="Proteomes" id="UP000000844"/>
    </source>
</evidence>
<dbReference type="EMBL" id="CP001778">
    <property type="protein sequence ID" value="ADD43591.1"/>
    <property type="molecule type" value="Genomic_DNA"/>
</dbReference>
<name>D3PZQ4_STANL</name>
<dbReference type="CDD" id="cd00448">
    <property type="entry name" value="YjgF_YER057c_UK114_family"/>
    <property type="match status" value="1"/>
</dbReference>
<dbReference type="Pfam" id="PF01042">
    <property type="entry name" value="Ribonuc_L-PSP"/>
    <property type="match status" value="1"/>
</dbReference>
<dbReference type="InterPro" id="IPR035959">
    <property type="entry name" value="RutC-like_sf"/>
</dbReference>
<dbReference type="RefSeq" id="WP_013019162.1">
    <property type="nucleotide sequence ID" value="NC_013947.1"/>
</dbReference>
<dbReference type="eggNOG" id="COG0251">
    <property type="taxonomic scope" value="Bacteria"/>
</dbReference>
<sequence length="133" mass="14491">MRKTYDNPEAAPKPGGHYTNVIKVESGDSVTLHLSGQIALDHDGEVVAPGDMTKQSHVVMEIIGKLLAAHGAGFDDIVNIRTFLTDMDRLREYGDVRRTYFDGEPPTSTTVEVTRLFRPGALLEVEVVAVIAA</sequence>
<evidence type="ECO:0000256" key="1">
    <source>
        <dbReference type="ARBA" id="ARBA00010552"/>
    </source>
</evidence>
<dbReference type="STRING" id="446470.Snas_3938"/>
<dbReference type="Gene3D" id="3.30.1330.40">
    <property type="entry name" value="RutC-like"/>
    <property type="match status" value="1"/>
</dbReference>
<evidence type="ECO:0000313" key="2">
    <source>
        <dbReference type="EMBL" id="ADD43591.1"/>
    </source>
</evidence>
<dbReference type="OrthoDB" id="3185659at2"/>
<dbReference type="PANTHER" id="PTHR11803">
    <property type="entry name" value="2-IMINOBUTANOATE/2-IMINOPROPANOATE DEAMINASE RIDA"/>
    <property type="match status" value="1"/>
</dbReference>
<reference evidence="2 3" key="1">
    <citation type="journal article" date="2009" name="Stand. Genomic Sci.">
        <title>Complete genome sequence of Stackebrandtia nassauensis type strain (LLR-40K-21).</title>
        <authorList>
            <person name="Munk C."/>
            <person name="Lapidus A."/>
            <person name="Copeland A."/>
            <person name="Jando M."/>
            <person name="Mayilraj S."/>
            <person name="Glavina Del Rio T."/>
            <person name="Nolan M."/>
            <person name="Chen F."/>
            <person name="Lucas S."/>
            <person name="Tice H."/>
            <person name="Cheng J.F."/>
            <person name="Han C."/>
            <person name="Detter J.C."/>
            <person name="Bruce D."/>
            <person name="Goodwin L."/>
            <person name="Chain P."/>
            <person name="Pitluck S."/>
            <person name="Goker M."/>
            <person name="Ovchinikova G."/>
            <person name="Pati A."/>
            <person name="Ivanova N."/>
            <person name="Mavromatis K."/>
            <person name="Chen A."/>
            <person name="Palaniappan K."/>
            <person name="Land M."/>
            <person name="Hauser L."/>
            <person name="Chang Y.J."/>
            <person name="Jeffries C.D."/>
            <person name="Bristow J."/>
            <person name="Eisen J.A."/>
            <person name="Markowitz V."/>
            <person name="Hugenholtz P."/>
            <person name="Kyrpides N.C."/>
            <person name="Klenk H.P."/>
        </authorList>
    </citation>
    <scope>NUCLEOTIDE SEQUENCE [LARGE SCALE GENOMIC DNA]</scope>
    <source>
        <strain evidence="3">DSM 44728 / CIP 108903 / NRRL B-16338 / NBRC 102104 / LLR-40K-21</strain>
    </source>
</reference>
<comment type="similarity">
    <text evidence="1">Belongs to the RutC family.</text>
</comment>
<dbReference type="PANTHER" id="PTHR11803:SF58">
    <property type="entry name" value="PROTEIN HMF1-RELATED"/>
    <property type="match status" value="1"/>
</dbReference>
<dbReference type="HOGENOM" id="CLU_100715_4_2_11"/>
<organism evidence="2 3">
    <name type="scientific">Stackebrandtia nassauensis (strain DSM 44728 / CIP 108903 / NRRL B-16338 / NBRC 102104 / LLR-40K-21)</name>
    <dbReference type="NCBI Taxonomy" id="446470"/>
    <lineage>
        <taxon>Bacteria</taxon>
        <taxon>Bacillati</taxon>
        <taxon>Actinomycetota</taxon>
        <taxon>Actinomycetes</taxon>
        <taxon>Glycomycetales</taxon>
        <taxon>Glycomycetaceae</taxon>
        <taxon>Stackebrandtia</taxon>
    </lineage>
</organism>
<dbReference type="AlphaFoldDB" id="D3PZQ4"/>
<dbReference type="Proteomes" id="UP000000844">
    <property type="component" value="Chromosome"/>
</dbReference>
<accession>D3PZQ4</accession>
<dbReference type="KEGG" id="sna:Snas_3938"/>
<dbReference type="GO" id="GO:0019239">
    <property type="term" value="F:deaminase activity"/>
    <property type="evidence" value="ECO:0007669"/>
    <property type="project" value="TreeGrafter"/>
</dbReference>
<protein>
    <submittedName>
        <fullName evidence="2">Endoribonuclease L-PSP</fullName>
    </submittedName>
</protein>
<gene>
    <name evidence="2" type="ordered locus">Snas_3938</name>
</gene>